<feature type="compositionally biased region" description="Polar residues" evidence="1">
    <location>
        <begin position="178"/>
        <end position="187"/>
    </location>
</feature>
<accession>A0A8K0KSZ2</accession>
<gene>
    <name evidence="2" type="ORF">KVT40_009264</name>
</gene>
<evidence type="ECO:0000313" key="2">
    <source>
        <dbReference type="EMBL" id="KAG8622947.1"/>
    </source>
</evidence>
<dbReference type="SUPFAM" id="SSF46785">
    <property type="entry name" value="Winged helix' DNA-binding domain"/>
    <property type="match status" value="1"/>
</dbReference>
<dbReference type="Proteomes" id="UP000809789">
    <property type="component" value="Unassembled WGS sequence"/>
</dbReference>
<evidence type="ECO:0000256" key="1">
    <source>
        <dbReference type="SAM" id="MobiDB-lite"/>
    </source>
</evidence>
<evidence type="ECO:0000313" key="3">
    <source>
        <dbReference type="Proteomes" id="UP000809789"/>
    </source>
</evidence>
<dbReference type="InterPro" id="IPR036390">
    <property type="entry name" value="WH_DNA-bd_sf"/>
</dbReference>
<dbReference type="AlphaFoldDB" id="A0A8K0KSZ2"/>
<proteinExistence type="predicted"/>
<protein>
    <submittedName>
        <fullName evidence="2">Uncharacterized protein</fullName>
    </submittedName>
</protein>
<keyword evidence="3" id="KW-1185">Reference proteome</keyword>
<comment type="caution">
    <text evidence="2">The sequence shown here is derived from an EMBL/GenBank/DDBJ whole genome shotgun (WGS) entry which is preliminary data.</text>
</comment>
<organism evidence="2 3">
    <name type="scientific">Elsinoe batatas</name>
    <dbReference type="NCBI Taxonomy" id="2601811"/>
    <lineage>
        <taxon>Eukaryota</taxon>
        <taxon>Fungi</taxon>
        <taxon>Dikarya</taxon>
        <taxon>Ascomycota</taxon>
        <taxon>Pezizomycotina</taxon>
        <taxon>Dothideomycetes</taxon>
        <taxon>Dothideomycetidae</taxon>
        <taxon>Myriangiales</taxon>
        <taxon>Elsinoaceae</taxon>
        <taxon>Elsinoe</taxon>
    </lineage>
</organism>
<sequence length="193" mass="21259">MTIISQSILRCPNAASAFSDSNARCGLRSPVDRPSRFSCDKGHTASATWLAHFHTRHGYVVSLKQTAGCSVATNVGQGSTAIAPATLPLTRSSINEIEHIYFNCAPMTKHASQEIIKKQQITALLRTLIHHLREEKPITVKELNSKIDKDLGVTLDLISTLHSSGNISREDRRRAQPLWTSTTSTAVDHSRNY</sequence>
<name>A0A8K0KSZ2_9PEZI</name>
<dbReference type="EMBL" id="JAESVG020000011">
    <property type="protein sequence ID" value="KAG8622947.1"/>
    <property type="molecule type" value="Genomic_DNA"/>
</dbReference>
<feature type="region of interest" description="Disordered" evidence="1">
    <location>
        <begin position="166"/>
        <end position="193"/>
    </location>
</feature>
<reference evidence="2" key="1">
    <citation type="submission" date="2021-07" db="EMBL/GenBank/DDBJ databases">
        <title>Elsinoe batatas strain:CRI-CJ2 Genome sequencing and assembly.</title>
        <authorList>
            <person name="Huang L."/>
        </authorList>
    </citation>
    <scope>NUCLEOTIDE SEQUENCE</scope>
    <source>
        <strain evidence="2">CRI-CJ2</strain>
    </source>
</reference>